<dbReference type="AlphaFoldDB" id="A0A3B9H353"/>
<sequence length="87" mass="9137">MTPDEAADPGALPPASLVVIAHEGDTPEKGPQSALDLCSGHACPVILAFDGATEDRLNSRYWTMPLDGLDDATLFNSILVRALLFSG</sequence>
<dbReference type="EMBL" id="DMAN01000413">
    <property type="protein sequence ID" value="HAE29110.1"/>
    <property type="molecule type" value="Genomic_DNA"/>
</dbReference>
<comment type="caution">
    <text evidence="1">The sequence shown here is derived from an EMBL/GenBank/DDBJ whole genome shotgun (WGS) entry which is preliminary data.</text>
</comment>
<accession>A0A3B9H353</accession>
<organism evidence="1 2">
    <name type="scientific">Hyphomonas adhaerens</name>
    <dbReference type="NCBI Taxonomy" id="81029"/>
    <lineage>
        <taxon>Bacteria</taxon>
        <taxon>Pseudomonadati</taxon>
        <taxon>Pseudomonadota</taxon>
        <taxon>Alphaproteobacteria</taxon>
        <taxon>Hyphomonadales</taxon>
        <taxon>Hyphomonadaceae</taxon>
        <taxon>Hyphomonas</taxon>
    </lineage>
</organism>
<dbReference type="Proteomes" id="UP000259610">
    <property type="component" value="Unassembled WGS sequence"/>
</dbReference>
<gene>
    <name evidence="1" type="ORF">DCG58_18270</name>
</gene>
<protein>
    <submittedName>
        <fullName evidence="1">Uncharacterized protein</fullName>
    </submittedName>
</protein>
<name>A0A3B9H353_9PROT</name>
<reference evidence="1 2" key="1">
    <citation type="journal article" date="2018" name="Nat. Biotechnol.">
        <title>A standardized bacterial taxonomy based on genome phylogeny substantially revises the tree of life.</title>
        <authorList>
            <person name="Parks D.H."/>
            <person name="Chuvochina M."/>
            <person name="Waite D.W."/>
            <person name="Rinke C."/>
            <person name="Skarshewski A."/>
            <person name="Chaumeil P.A."/>
            <person name="Hugenholtz P."/>
        </authorList>
    </citation>
    <scope>NUCLEOTIDE SEQUENCE [LARGE SCALE GENOMIC DNA]</scope>
    <source>
        <strain evidence="1">UBA8733</strain>
    </source>
</reference>
<evidence type="ECO:0000313" key="2">
    <source>
        <dbReference type="Proteomes" id="UP000259610"/>
    </source>
</evidence>
<proteinExistence type="predicted"/>
<evidence type="ECO:0000313" key="1">
    <source>
        <dbReference type="EMBL" id="HAE29110.1"/>
    </source>
</evidence>